<evidence type="ECO:0008006" key="4">
    <source>
        <dbReference type="Google" id="ProtNLM"/>
    </source>
</evidence>
<evidence type="ECO:0000313" key="3">
    <source>
        <dbReference type="Proteomes" id="UP000719766"/>
    </source>
</evidence>
<dbReference type="AlphaFoldDB" id="A0A9P7ARD0"/>
<evidence type="ECO:0000256" key="1">
    <source>
        <dbReference type="SAM" id="MobiDB-lite"/>
    </source>
</evidence>
<dbReference type="OrthoDB" id="3267051at2759"/>
<proteinExistence type="predicted"/>
<feature type="compositionally biased region" description="Basic residues" evidence="1">
    <location>
        <begin position="7"/>
        <end position="19"/>
    </location>
</feature>
<dbReference type="InterPro" id="IPR027417">
    <property type="entry name" value="P-loop_NTPase"/>
</dbReference>
<protein>
    <recommendedName>
        <fullName evidence="4">Fungal STAND N-terminal Goodbye domain-containing protein</fullName>
    </recommendedName>
</protein>
<reference evidence="2" key="1">
    <citation type="journal article" date="2020" name="New Phytol.">
        <title>Comparative genomics reveals dynamic genome evolution in host specialist ectomycorrhizal fungi.</title>
        <authorList>
            <person name="Lofgren L.A."/>
            <person name="Nguyen N.H."/>
            <person name="Vilgalys R."/>
            <person name="Ruytinx J."/>
            <person name="Liao H.L."/>
            <person name="Branco S."/>
            <person name="Kuo A."/>
            <person name="LaButti K."/>
            <person name="Lipzen A."/>
            <person name="Andreopoulos W."/>
            <person name="Pangilinan J."/>
            <person name="Riley R."/>
            <person name="Hundley H."/>
            <person name="Na H."/>
            <person name="Barry K."/>
            <person name="Grigoriev I.V."/>
            <person name="Stajich J.E."/>
            <person name="Kennedy P.G."/>
        </authorList>
    </citation>
    <scope>NUCLEOTIDE SEQUENCE</scope>
    <source>
        <strain evidence="2">S12</strain>
    </source>
</reference>
<comment type="caution">
    <text evidence="2">The sequence shown here is derived from an EMBL/GenBank/DDBJ whole genome shotgun (WGS) entry which is preliminary data.</text>
</comment>
<feature type="compositionally biased region" description="Polar residues" evidence="1">
    <location>
        <begin position="72"/>
        <end position="87"/>
    </location>
</feature>
<dbReference type="RefSeq" id="XP_041160950.1">
    <property type="nucleotide sequence ID" value="XM_041310533.1"/>
</dbReference>
<accession>A0A9P7ARD0</accession>
<gene>
    <name evidence="2" type="ORF">HD556DRAFT_410835</name>
</gene>
<dbReference type="Proteomes" id="UP000719766">
    <property type="component" value="Unassembled WGS sequence"/>
</dbReference>
<organism evidence="2 3">
    <name type="scientific">Suillus plorans</name>
    <dbReference type="NCBI Taxonomy" id="116603"/>
    <lineage>
        <taxon>Eukaryota</taxon>
        <taxon>Fungi</taxon>
        <taxon>Dikarya</taxon>
        <taxon>Basidiomycota</taxon>
        <taxon>Agaricomycotina</taxon>
        <taxon>Agaricomycetes</taxon>
        <taxon>Agaricomycetidae</taxon>
        <taxon>Boletales</taxon>
        <taxon>Suillineae</taxon>
        <taxon>Suillaceae</taxon>
        <taxon>Suillus</taxon>
    </lineage>
</organism>
<evidence type="ECO:0000313" key="2">
    <source>
        <dbReference type="EMBL" id="KAG1794911.1"/>
    </source>
</evidence>
<feature type="region of interest" description="Disordered" evidence="1">
    <location>
        <begin position="1"/>
        <end position="106"/>
    </location>
</feature>
<keyword evidence="3" id="KW-1185">Reference proteome</keyword>
<dbReference type="GeneID" id="64604297"/>
<dbReference type="SUPFAM" id="SSF52540">
    <property type="entry name" value="P-loop containing nucleoside triphosphate hydrolases"/>
    <property type="match status" value="1"/>
</dbReference>
<name>A0A9P7ARD0_9AGAM</name>
<sequence length="438" mass="48550">MSEGNPARKKRWRLLKRSRSNPQLAEERGRRTASEPSSLSPSRNGLSRFLPKSFHKSTRSARQSPNPEPTVAGSSAQDPLHLQTSQDLLPPTIPPEPNPDQSSDVGVVNTSLTITSEQPDLKLVKEKLANAKTHLDGIKHVSGMVENTASASDNLQSASDTIDVFSQVLAPLRVFNSVVTGLADVHPYAKVALSIFTFASKMILDQADRDAAVSRLLSKISDIYVLLVEGDRLARISSMLEIYGKIARQTLECADFVIHYSDMQNFWRRLGKHVLSETEATMQCYNEVLDNLMQQFRDQMALTTIETVHRIAEDLDVSGMEYVAGAGRNTKNCLSGTREYILSEIKCWIRSTGEDVPRVLWLSGTAGKGKSAIAHTIANWSHERGGRPTRTVAGCIALACPYVNRHLCTSYKFHLTPVYHLGFRSFCFYLMGSLSQNV</sequence>
<dbReference type="EMBL" id="JABBWE010000024">
    <property type="protein sequence ID" value="KAG1794911.1"/>
    <property type="molecule type" value="Genomic_DNA"/>
</dbReference>
<feature type="compositionally biased region" description="Polar residues" evidence="1">
    <location>
        <begin position="34"/>
        <end position="45"/>
    </location>
</feature>